<dbReference type="OMA" id="ENITSCQ"/>
<dbReference type="HOGENOM" id="CLU_045742_0_0_1"/>
<sequence length="417" mass="47536">MAYIPPFSRSHSRCVFSGRSKPSSESQKLNPLKYIFKETKSLFKKDLEDAYIFPERPSSFNHDAKLVNDERYLIHDYPPWPSKYIEQLPRELCATMGDDLPVLLRDPPSEELKEHWSKVLSFFPAADIRQLDEEDTGYKTIVTNYPLQSLPRERHAVDPDAHHKVLCKSTIPEMGASCPYHMSIHDYTIPCMIKVSHGIAGRGTFMAKTQEEAEAIINTMQNEMQCNEPIVTEVIEGITGNLCVQFHLFKSGETHWIGATQQVIGEDLEWEGGIVDWNEQEKLKKLVFKTVRPVKKYLHSKGYFGVVGVDILTTKHEQYVIDLNPRFNGSSALLLMAPHMAAKGYPVSKMLRIPDVRLSEKELMRKIQKINYEGEGVVVTLGSYESQDGSSRQVTACMYARTDKEVQHLHEQLTTAC</sequence>
<dbReference type="PROSITE" id="PS50975">
    <property type="entry name" value="ATP_GRASP"/>
    <property type="match status" value="1"/>
</dbReference>
<organism evidence="3 4">
    <name type="scientific">Nematostella vectensis</name>
    <name type="common">Starlet sea anemone</name>
    <dbReference type="NCBI Taxonomy" id="45351"/>
    <lineage>
        <taxon>Eukaryota</taxon>
        <taxon>Metazoa</taxon>
        <taxon>Cnidaria</taxon>
        <taxon>Anthozoa</taxon>
        <taxon>Hexacorallia</taxon>
        <taxon>Actiniaria</taxon>
        <taxon>Edwardsiidae</taxon>
        <taxon>Nematostella</taxon>
    </lineage>
</organism>
<dbReference type="GO" id="GO:0046872">
    <property type="term" value="F:metal ion binding"/>
    <property type="evidence" value="ECO:0007669"/>
    <property type="project" value="InterPro"/>
</dbReference>
<dbReference type="PANTHER" id="PTHR37018">
    <property type="entry name" value="CULTURE SPECIFIC PROTEIN, PUTATIVE (AFU_ORTHOLOGUE AFUA_2G00130)-RELATED"/>
    <property type="match status" value="1"/>
</dbReference>
<keyword evidence="1" id="KW-0067">ATP-binding</keyword>
<gene>
    <name evidence="3" type="ORF">NEMVEDRAFT_v1g210729</name>
</gene>
<dbReference type="eggNOG" id="ENOG502SATC">
    <property type="taxonomic scope" value="Eukaryota"/>
</dbReference>
<evidence type="ECO:0000259" key="2">
    <source>
        <dbReference type="PROSITE" id="PS50975"/>
    </source>
</evidence>
<dbReference type="EMBL" id="DS469632">
    <property type="protein sequence ID" value="EDO38171.1"/>
    <property type="molecule type" value="Genomic_DNA"/>
</dbReference>
<dbReference type="PANTHER" id="PTHR37018:SF1">
    <property type="entry name" value="CULTURE SPECIFIC PROTEIN, PUTATIVE (AFU_ORTHOLOGUE AFUA_2G00130)-RELATED"/>
    <property type="match status" value="1"/>
</dbReference>
<keyword evidence="1" id="KW-0547">Nucleotide-binding</keyword>
<dbReference type="InParanoid" id="A7SDU2"/>
<dbReference type="AlphaFoldDB" id="A7SDU2"/>
<dbReference type="PhylomeDB" id="A7SDU2"/>
<evidence type="ECO:0000256" key="1">
    <source>
        <dbReference type="PROSITE-ProRule" id="PRU00409"/>
    </source>
</evidence>
<evidence type="ECO:0000313" key="4">
    <source>
        <dbReference type="Proteomes" id="UP000001593"/>
    </source>
</evidence>
<accession>A7SDU2</accession>
<dbReference type="GO" id="GO:0005524">
    <property type="term" value="F:ATP binding"/>
    <property type="evidence" value="ECO:0007669"/>
    <property type="project" value="UniProtKB-UniRule"/>
</dbReference>
<name>A7SDU2_NEMVE</name>
<proteinExistence type="predicted"/>
<feature type="domain" description="ATP-grasp" evidence="2">
    <location>
        <begin position="139"/>
        <end position="356"/>
    </location>
</feature>
<keyword evidence="4" id="KW-1185">Reference proteome</keyword>
<dbReference type="InterPro" id="IPR053269">
    <property type="entry name" value="Asp-Met_ligase"/>
</dbReference>
<dbReference type="Pfam" id="PF02655">
    <property type="entry name" value="ATP-grasp_3"/>
    <property type="match status" value="1"/>
</dbReference>
<dbReference type="STRING" id="45351.A7SDU2"/>
<dbReference type="InterPro" id="IPR003806">
    <property type="entry name" value="ATP-grasp_PylC-type"/>
</dbReference>
<evidence type="ECO:0000313" key="3">
    <source>
        <dbReference type="EMBL" id="EDO38171.1"/>
    </source>
</evidence>
<protein>
    <recommendedName>
        <fullName evidence="2">ATP-grasp domain-containing protein</fullName>
    </recommendedName>
</protein>
<reference evidence="3 4" key="1">
    <citation type="journal article" date="2007" name="Science">
        <title>Sea anemone genome reveals ancestral eumetazoan gene repertoire and genomic organization.</title>
        <authorList>
            <person name="Putnam N.H."/>
            <person name="Srivastava M."/>
            <person name="Hellsten U."/>
            <person name="Dirks B."/>
            <person name="Chapman J."/>
            <person name="Salamov A."/>
            <person name="Terry A."/>
            <person name="Shapiro H."/>
            <person name="Lindquist E."/>
            <person name="Kapitonov V.V."/>
            <person name="Jurka J."/>
            <person name="Genikhovich G."/>
            <person name="Grigoriev I.V."/>
            <person name="Lucas S.M."/>
            <person name="Steele R.E."/>
            <person name="Finnerty J.R."/>
            <person name="Technau U."/>
            <person name="Martindale M.Q."/>
            <person name="Rokhsar D.S."/>
        </authorList>
    </citation>
    <scope>NUCLEOTIDE SEQUENCE [LARGE SCALE GENOMIC DNA]</scope>
    <source>
        <strain evidence="4">CH2 X CH6</strain>
    </source>
</reference>
<dbReference type="SUPFAM" id="SSF56059">
    <property type="entry name" value="Glutathione synthetase ATP-binding domain-like"/>
    <property type="match status" value="1"/>
</dbReference>
<dbReference type="Gene3D" id="3.30.470.20">
    <property type="entry name" value="ATP-grasp fold, B domain"/>
    <property type="match status" value="1"/>
</dbReference>
<dbReference type="Proteomes" id="UP000001593">
    <property type="component" value="Unassembled WGS sequence"/>
</dbReference>
<dbReference type="InterPro" id="IPR011761">
    <property type="entry name" value="ATP-grasp"/>
</dbReference>